<dbReference type="CDD" id="cd12152">
    <property type="entry name" value="F1-ATPase_delta"/>
    <property type="match status" value="1"/>
</dbReference>
<keyword evidence="7" id="KW-0066">ATP synthesis</keyword>
<sequence length="89" mass="9445">MSPAYQFDLITPNGKPYSGQVTYVVVPGEKGNFGVLANHAALVSNCLSGKLRVVAETGQELLFSIGKGFFEVVKNKAILLTENASQISA</sequence>
<dbReference type="Pfam" id="PF02823">
    <property type="entry name" value="ATP-synt_DE_N"/>
    <property type="match status" value="1"/>
</dbReference>
<dbReference type="Proteomes" id="UP000230859">
    <property type="component" value="Unassembled WGS sequence"/>
</dbReference>
<evidence type="ECO:0000256" key="7">
    <source>
        <dbReference type="ARBA" id="ARBA00023196"/>
    </source>
</evidence>
<comment type="subcellular location">
    <subcellularLocation>
        <location evidence="2">Endomembrane system</location>
        <topology evidence="2">Peripheral membrane protein</topology>
    </subcellularLocation>
</comment>
<organism evidence="9 10">
    <name type="scientific">Candidatus Abzuiibacterium crystallinum</name>
    <dbReference type="NCBI Taxonomy" id="1974748"/>
    <lineage>
        <taxon>Bacteria</taxon>
        <taxon>Pseudomonadati</taxon>
        <taxon>Candidatus Omnitrophota</taxon>
        <taxon>Candidatus Abzuiibacterium</taxon>
    </lineage>
</organism>
<evidence type="ECO:0000256" key="3">
    <source>
        <dbReference type="ARBA" id="ARBA00005712"/>
    </source>
</evidence>
<dbReference type="InterPro" id="IPR020546">
    <property type="entry name" value="ATP_synth_F1_dsu/esu_N"/>
</dbReference>
<reference evidence="9 10" key="1">
    <citation type="submission" date="2017-09" db="EMBL/GenBank/DDBJ databases">
        <title>Depth-based differentiation of microbial function through sediment-hosted aquifers and enrichment of novel symbionts in the deep terrestrial subsurface.</title>
        <authorList>
            <person name="Probst A.J."/>
            <person name="Ladd B."/>
            <person name="Jarett J.K."/>
            <person name="Geller-Mcgrath D.E."/>
            <person name="Sieber C.M."/>
            <person name="Emerson J.B."/>
            <person name="Anantharaman K."/>
            <person name="Thomas B.C."/>
            <person name="Malmstrom R."/>
            <person name="Stieglmeier M."/>
            <person name="Klingl A."/>
            <person name="Woyke T."/>
            <person name="Ryan C.M."/>
            <person name="Banfield J.F."/>
        </authorList>
    </citation>
    <scope>NUCLEOTIDE SEQUENCE [LARGE SCALE GENOMIC DNA]</scope>
    <source>
        <strain evidence="9">CG11_big_fil_rev_8_21_14_0_20_45_26</strain>
    </source>
</reference>
<dbReference type="EMBL" id="PCVY01000065">
    <property type="protein sequence ID" value="PIQ85517.1"/>
    <property type="molecule type" value="Genomic_DNA"/>
</dbReference>
<keyword evidence="4" id="KW-0813">Transport</keyword>
<evidence type="ECO:0000313" key="10">
    <source>
        <dbReference type="Proteomes" id="UP000230859"/>
    </source>
</evidence>
<evidence type="ECO:0000313" key="9">
    <source>
        <dbReference type="EMBL" id="PIQ85517.1"/>
    </source>
</evidence>
<feature type="domain" description="ATP synthase F1 complex delta/epsilon subunit N-terminal" evidence="8">
    <location>
        <begin position="6"/>
        <end position="84"/>
    </location>
</feature>
<evidence type="ECO:0000256" key="5">
    <source>
        <dbReference type="ARBA" id="ARBA00023065"/>
    </source>
</evidence>
<proteinExistence type="inferred from homology"/>
<dbReference type="Gene3D" id="2.60.15.10">
    <property type="entry name" value="F0F1 ATP synthase delta/epsilon subunit, N-terminal"/>
    <property type="match status" value="1"/>
</dbReference>
<comment type="caution">
    <text evidence="9">The sequence shown here is derived from an EMBL/GenBank/DDBJ whole genome shotgun (WGS) entry which is preliminary data.</text>
</comment>
<protein>
    <recommendedName>
        <fullName evidence="8">ATP synthase F1 complex delta/epsilon subunit N-terminal domain-containing protein</fullName>
    </recommendedName>
</protein>
<gene>
    <name evidence="9" type="ORF">COV74_08480</name>
</gene>
<dbReference type="InterPro" id="IPR036771">
    <property type="entry name" value="ATPsynth_dsu/esu_N"/>
</dbReference>
<evidence type="ECO:0000256" key="1">
    <source>
        <dbReference type="ARBA" id="ARBA00003543"/>
    </source>
</evidence>
<keyword evidence="7" id="KW-0139">CF(1)</keyword>
<comment type="function">
    <text evidence="1">Produces ATP from ADP in the presence of a proton gradient across the membrane.</text>
</comment>
<name>A0A2H0LM93_9BACT</name>
<dbReference type="AlphaFoldDB" id="A0A2H0LM93"/>
<evidence type="ECO:0000256" key="6">
    <source>
        <dbReference type="ARBA" id="ARBA00023136"/>
    </source>
</evidence>
<dbReference type="GO" id="GO:0012505">
    <property type="term" value="C:endomembrane system"/>
    <property type="evidence" value="ECO:0007669"/>
    <property type="project" value="UniProtKB-SubCell"/>
</dbReference>
<evidence type="ECO:0000256" key="2">
    <source>
        <dbReference type="ARBA" id="ARBA00004184"/>
    </source>
</evidence>
<dbReference type="SUPFAM" id="SSF51344">
    <property type="entry name" value="Epsilon subunit of F1F0-ATP synthase N-terminal domain"/>
    <property type="match status" value="1"/>
</dbReference>
<comment type="similarity">
    <text evidence="3">Belongs to the ATPase epsilon chain family.</text>
</comment>
<evidence type="ECO:0000259" key="8">
    <source>
        <dbReference type="Pfam" id="PF02823"/>
    </source>
</evidence>
<dbReference type="GO" id="GO:0045259">
    <property type="term" value="C:proton-transporting ATP synthase complex"/>
    <property type="evidence" value="ECO:0007669"/>
    <property type="project" value="UniProtKB-KW"/>
</dbReference>
<keyword evidence="5" id="KW-0406">Ion transport</keyword>
<dbReference type="InterPro" id="IPR001469">
    <property type="entry name" value="ATP_synth_F1_dsu/esu"/>
</dbReference>
<evidence type="ECO:0000256" key="4">
    <source>
        <dbReference type="ARBA" id="ARBA00022448"/>
    </source>
</evidence>
<keyword evidence="6" id="KW-0472">Membrane</keyword>
<accession>A0A2H0LM93</accession>
<dbReference type="GO" id="GO:0046933">
    <property type="term" value="F:proton-transporting ATP synthase activity, rotational mechanism"/>
    <property type="evidence" value="ECO:0007669"/>
    <property type="project" value="InterPro"/>
</dbReference>